<keyword evidence="2" id="KW-1133">Transmembrane helix</keyword>
<feature type="region of interest" description="Disordered" evidence="1">
    <location>
        <begin position="1"/>
        <end position="69"/>
    </location>
</feature>
<dbReference type="OrthoDB" id="9978068at2"/>
<organism evidence="3 4">
    <name type="scientific">Marinococcus luteus</name>
    <dbReference type="NCBI Taxonomy" id="1122204"/>
    <lineage>
        <taxon>Bacteria</taxon>
        <taxon>Bacillati</taxon>
        <taxon>Bacillota</taxon>
        <taxon>Bacilli</taxon>
        <taxon>Bacillales</taxon>
        <taxon>Bacillaceae</taxon>
        <taxon>Marinococcus</taxon>
    </lineage>
</organism>
<dbReference type="AlphaFoldDB" id="A0A1H2REW7"/>
<gene>
    <name evidence="3" type="ORF">SAMN05421781_0725</name>
</gene>
<evidence type="ECO:0000313" key="4">
    <source>
        <dbReference type="Proteomes" id="UP000199488"/>
    </source>
</evidence>
<dbReference type="STRING" id="1122204.SAMN05421781_0725"/>
<feature type="transmembrane region" description="Helical" evidence="2">
    <location>
        <begin position="74"/>
        <end position="95"/>
    </location>
</feature>
<keyword evidence="2" id="KW-0812">Transmembrane</keyword>
<reference evidence="3 4" key="1">
    <citation type="submission" date="2016-10" db="EMBL/GenBank/DDBJ databases">
        <authorList>
            <person name="de Groot N.N."/>
        </authorList>
    </citation>
    <scope>NUCLEOTIDE SEQUENCE [LARGE SCALE GENOMIC DNA]</scope>
    <source>
        <strain evidence="3 4">DSM 23126</strain>
    </source>
</reference>
<evidence type="ECO:0000313" key="3">
    <source>
        <dbReference type="EMBL" id="SDW17710.1"/>
    </source>
</evidence>
<name>A0A1H2REW7_9BACI</name>
<dbReference type="Proteomes" id="UP000199488">
    <property type="component" value="Unassembled WGS sequence"/>
</dbReference>
<sequence length="96" mass="10803">MNKTRMERRNAGAEENAEHPDTDRSRLGRRRGSAGGEVSGEEEHGETLRRSRYSGKDEEPEEEESPMLTLPHTLLAAFIFIVITALASPFIISMFQ</sequence>
<evidence type="ECO:0000256" key="1">
    <source>
        <dbReference type="SAM" id="MobiDB-lite"/>
    </source>
</evidence>
<accession>A0A1H2REW7</accession>
<evidence type="ECO:0000256" key="2">
    <source>
        <dbReference type="SAM" id="Phobius"/>
    </source>
</evidence>
<dbReference type="RefSeq" id="WP_091611267.1">
    <property type="nucleotide sequence ID" value="NZ_FNNC01000001.1"/>
</dbReference>
<proteinExistence type="predicted"/>
<dbReference type="EMBL" id="FNNC01000001">
    <property type="protein sequence ID" value="SDW17710.1"/>
    <property type="molecule type" value="Genomic_DNA"/>
</dbReference>
<keyword evidence="2" id="KW-0472">Membrane</keyword>
<keyword evidence="4" id="KW-1185">Reference proteome</keyword>
<feature type="compositionally biased region" description="Basic and acidic residues" evidence="1">
    <location>
        <begin position="41"/>
        <end position="57"/>
    </location>
</feature>
<feature type="compositionally biased region" description="Basic and acidic residues" evidence="1">
    <location>
        <begin position="1"/>
        <end position="26"/>
    </location>
</feature>
<protein>
    <submittedName>
        <fullName evidence="3">Uncharacterized protein</fullName>
    </submittedName>
</protein>